<reference evidence="2" key="1">
    <citation type="submission" date="2022-11" db="UniProtKB">
        <authorList>
            <consortium name="WormBaseParasite"/>
        </authorList>
    </citation>
    <scope>IDENTIFICATION</scope>
</reference>
<sequence>MTYEARQLVGISWYRAWSLGFLVYQGKRVDPKMGIEGLKSLEWDTNVNILDENIPDINDPSFIEDQGLTYGERCLASRVMQILISAHISAFQAGIEVVQAVMGNYGNTTLKKTIDKCGLKVSCNLDCDQGKQLVANMTGCVSPIAVMKWILIQAKRNYYLDLKEIHDVLDTNLGMVEHVDLNSLDEEWNVDLKIPIFGGGAGRHEKALKVLRAIADTPLWSIFPHLKEIDAFLYEYTALSQHPLRYGNNAVRFCGTKSVLTNDLLNKLSPDLSVFVQLNNMTSLMKFFERKFKNQETRHWVEKMEEYIQAKKCGHEAVLRFERNIPANLKWNQALLQKARNSLFQRIKTDENFRAMTSYGDIF</sequence>
<accession>A0A914DJT8</accession>
<protein>
    <submittedName>
        <fullName evidence="2">Uncharacterized protein</fullName>
    </submittedName>
</protein>
<evidence type="ECO:0000313" key="2">
    <source>
        <dbReference type="WBParaSite" id="ACRNAN_scaffold2902.g27684.t1"/>
    </source>
</evidence>
<evidence type="ECO:0000313" key="1">
    <source>
        <dbReference type="Proteomes" id="UP000887540"/>
    </source>
</evidence>
<dbReference type="Proteomes" id="UP000887540">
    <property type="component" value="Unplaced"/>
</dbReference>
<proteinExistence type="predicted"/>
<dbReference type="AlphaFoldDB" id="A0A914DJT8"/>
<organism evidence="1 2">
    <name type="scientific">Acrobeloides nanus</name>
    <dbReference type="NCBI Taxonomy" id="290746"/>
    <lineage>
        <taxon>Eukaryota</taxon>
        <taxon>Metazoa</taxon>
        <taxon>Ecdysozoa</taxon>
        <taxon>Nematoda</taxon>
        <taxon>Chromadorea</taxon>
        <taxon>Rhabditida</taxon>
        <taxon>Tylenchina</taxon>
        <taxon>Cephalobomorpha</taxon>
        <taxon>Cephaloboidea</taxon>
        <taxon>Cephalobidae</taxon>
        <taxon>Acrobeloides</taxon>
    </lineage>
</organism>
<name>A0A914DJT8_9BILA</name>
<keyword evidence="1" id="KW-1185">Reference proteome</keyword>
<dbReference type="WBParaSite" id="ACRNAN_scaffold2902.g27684.t1">
    <property type="protein sequence ID" value="ACRNAN_scaffold2902.g27684.t1"/>
    <property type="gene ID" value="ACRNAN_scaffold2902.g27684"/>
</dbReference>